<evidence type="ECO:0000313" key="1">
    <source>
        <dbReference type="EMBL" id="QJH96251.1"/>
    </source>
</evidence>
<name>A0A6M3XEN1_9ZZZZ</name>
<sequence length="404" mass="45089">MSSSNNKWEIAVAVPIKNSYFRYKNRFSATIADIPNTSITLSGLQTESDASISHASEVMAANDRIMLKGATSKTVDTTTISSVPTTGLVIVTADNMSGDFAIGDTIVGYGNAVPGGWYLTGYDPSSGMAIDRSTGSFDNFSIVLYLPAVNILALYLKQSLSTDNYKQYLRYRLGCIYKYIKVIPDEGASFKMGIISNSSTKYVTIREGVSSSVSSWTSVSTSNVYLSDSSISSFDISFWAATHDQETVDTTYIYIDEVYLEHVYNSVSEKTIYGSTAADSGKDAYVGYYEIDTWADAGSIKWREIEQNSEVILLDKSLEWYDPTGWGERNTKYELTAQFTNVNSDIFDKLEALKRIQKNGYSLNLHPYLDELPSVITGKMYLEGVDYTYWDYNMVSFSFRFREA</sequence>
<dbReference type="AlphaFoldDB" id="A0A6M3XEN1"/>
<proteinExistence type="predicted"/>
<dbReference type="EMBL" id="MT144644">
    <property type="protein sequence ID" value="QJH96251.1"/>
    <property type="molecule type" value="Genomic_DNA"/>
</dbReference>
<gene>
    <name evidence="1" type="ORF">TM448B00673_0022</name>
</gene>
<protein>
    <submittedName>
        <fullName evidence="1">Uncharacterized protein</fullName>
    </submittedName>
</protein>
<organism evidence="1">
    <name type="scientific">viral metagenome</name>
    <dbReference type="NCBI Taxonomy" id="1070528"/>
    <lineage>
        <taxon>unclassified sequences</taxon>
        <taxon>metagenomes</taxon>
        <taxon>organismal metagenomes</taxon>
    </lineage>
</organism>
<reference evidence="1" key="1">
    <citation type="submission" date="2020-03" db="EMBL/GenBank/DDBJ databases">
        <title>The deep terrestrial virosphere.</title>
        <authorList>
            <person name="Holmfeldt K."/>
            <person name="Nilsson E."/>
            <person name="Simone D."/>
            <person name="Lopez-Fernandez M."/>
            <person name="Wu X."/>
            <person name="de Brujin I."/>
            <person name="Lundin D."/>
            <person name="Andersson A."/>
            <person name="Bertilsson S."/>
            <person name="Dopson M."/>
        </authorList>
    </citation>
    <scope>NUCLEOTIDE SEQUENCE</scope>
    <source>
        <strain evidence="1">TM448B00673</strain>
    </source>
</reference>
<accession>A0A6M3XEN1</accession>